<accession>A0ABD2NKS6</accession>
<sequence length="64" mass="7518">KMDRKNGCLTKKELKLEVQNMMEGEDDTMDGSYDDMEDDWEEEDNLEVEDCSDGISEPEYNYVL</sequence>
<name>A0ABD2NKS6_9CUCU</name>
<dbReference type="EMBL" id="JABFTP020000124">
    <property type="protein sequence ID" value="KAL3279293.1"/>
    <property type="molecule type" value="Genomic_DNA"/>
</dbReference>
<reference evidence="1 2" key="1">
    <citation type="journal article" date="2021" name="BMC Biol.">
        <title>Horizontally acquired antibacterial genes associated with adaptive radiation of ladybird beetles.</title>
        <authorList>
            <person name="Li H.S."/>
            <person name="Tang X.F."/>
            <person name="Huang Y.H."/>
            <person name="Xu Z.Y."/>
            <person name="Chen M.L."/>
            <person name="Du X.Y."/>
            <person name="Qiu B.Y."/>
            <person name="Chen P.T."/>
            <person name="Zhang W."/>
            <person name="Slipinski A."/>
            <person name="Escalona H.E."/>
            <person name="Waterhouse R.M."/>
            <person name="Zwick A."/>
            <person name="Pang H."/>
        </authorList>
    </citation>
    <scope>NUCLEOTIDE SEQUENCE [LARGE SCALE GENOMIC DNA]</scope>
    <source>
        <strain evidence="1">SYSU2018</strain>
    </source>
</reference>
<keyword evidence="2" id="KW-1185">Reference proteome</keyword>
<comment type="caution">
    <text evidence="1">The sequence shown here is derived from an EMBL/GenBank/DDBJ whole genome shotgun (WGS) entry which is preliminary data.</text>
</comment>
<protein>
    <submittedName>
        <fullName evidence="1">Uncharacterized protein</fullName>
    </submittedName>
</protein>
<dbReference type="AlphaFoldDB" id="A0ABD2NKS6"/>
<proteinExistence type="predicted"/>
<feature type="non-terminal residue" evidence="1">
    <location>
        <position position="1"/>
    </location>
</feature>
<evidence type="ECO:0000313" key="2">
    <source>
        <dbReference type="Proteomes" id="UP001516400"/>
    </source>
</evidence>
<organism evidence="1 2">
    <name type="scientific">Cryptolaemus montrouzieri</name>
    <dbReference type="NCBI Taxonomy" id="559131"/>
    <lineage>
        <taxon>Eukaryota</taxon>
        <taxon>Metazoa</taxon>
        <taxon>Ecdysozoa</taxon>
        <taxon>Arthropoda</taxon>
        <taxon>Hexapoda</taxon>
        <taxon>Insecta</taxon>
        <taxon>Pterygota</taxon>
        <taxon>Neoptera</taxon>
        <taxon>Endopterygota</taxon>
        <taxon>Coleoptera</taxon>
        <taxon>Polyphaga</taxon>
        <taxon>Cucujiformia</taxon>
        <taxon>Coccinelloidea</taxon>
        <taxon>Coccinellidae</taxon>
        <taxon>Scymninae</taxon>
        <taxon>Scymnini</taxon>
        <taxon>Cryptolaemus</taxon>
    </lineage>
</organism>
<dbReference type="Proteomes" id="UP001516400">
    <property type="component" value="Unassembled WGS sequence"/>
</dbReference>
<evidence type="ECO:0000313" key="1">
    <source>
        <dbReference type="EMBL" id="KAL3279293.1"/>
    </source>
</evidence>
<gene>
    <name evidence="1" type="ORF">HHI36_016801</name>
</gene>